<evidence type="ECO:0000313" key="3">
    <source>
        <dbReference type="Proteomes" id="UP000800035"/>
    </source>
</evidence>
<evidence type="ECO:0000313" key="2">
    <source>
        <dbReference type="EMBL" id="KAF1950211.1"/>
    </source>
</evidence>
<dbReference type="EMBL" id="ML977028">
    <property type="protein sequence ID" value="KAF1950211.1"/>
    <property type="molecule type" value="Genomic_DNA"/>
</dbReference>
<dbReference type="Pfam" id="PF06985">
    <property type="entry name" value="HET"/>
    <property type="match status" value="1"/>
</dbReference>
<protein>
    <submittedName>
        <fullName evidence="2">HET-domain-containing protein</fullName>
    </submittedName>
</protein>
<evidence type="ECO:0000259" key="1">
    <source>
        <dbReference type="Pfam" id="PF06985"/>
    </source>
</evidence>
<organism evidence="2 3">
    <name type="scientific">Byssothecium circinans</name>
    <dbReference type="NCBI Taxonomy" id="147558"/>
    <lineage>
        <taxon>Eukaryota</taxon>
        <taxon>Fungi</taxon>
        <taxon>Dikarya</taxon>
        <taxon>Ascomycota</taxon>
        <taxon>Pezizomycotina</taxon>
        <taxon>Dothideomycetes</taxon>
        <taxon>Pleosporomycetidae</taxon>
        <taxon>Pleosporales</taxon>
        <taxon>Massarineae</taxon>
        <taxon>Massarinaceae</taxon>
        <taxon>Byssothecium</taxon>
    </lineage>
</organism>
<dbReference type="PANTHER" id="PTHR33112:SF8">
    <property type="entry name" value="HETEROKARYON INCOMPATIBILITY DOMAIN-CONTAINING PROTEIN"/>
    <property type="match status" value="1"/>
</dbReference>
<dbReference type="PANTHER" id="PTHR33112">
    <property type="entry name" value="DOMAIN PROTEIN, PUTATIVE-RELATED"/>
    <property type="match status" value="1"/>
</dbReference>
<sequence>SFRLVAPSDCGMGGSYATLSHCWGNAPDFLKLTSPNIEQLRQWNPTNRLPQTFQDAARLCYQLHIKYLWIDSLCILQDGEGSTGDWSLHVTEMRTTYSNGVLNIAASRAAASNEGMYTSRNPNFIRPAIIQGNNRFGLSNELHLLVHSEFPEPGASCPPLNERGWVFQERLFSPRVVHFEREQVFWECSVSALCETYPAGCNEAFARGGSVPLFELPTKQTCSGVTQRWNTYLYKTC</sequence>
<feature type="domain" description="Heterokaryon incompatibility" evidence="1">
    <location>
        <begin position="16"/>
        <end position="169"/>
    </location>
</feature>
<keyword evidence="3" id="KW-1185">Reference proteome</keyword>
<name>A0A6A5TC88_9PLEO</name>
<dbReference type="Proteomes" id="UP000800035">
    <property type="component" value="Unassembled WGS sequence"/>
</dbReference>
<accession>A0A6A5TC88</accession>
<reference evidence="2" key="1">
    <citation type="journal article" date="2020" name="Stud. Mycol.">
        <title>101 Dothideomycetes genomes: a test case for predicting lifestyles and emergence of pathogens.</title>
        <authorList>
            <person name="Haridas S."/>
            <person name="Albert R."/>
            <person name="Binder M."/>
            <person name="Bloem J."/>
            <person name="Labutti K."/>
            <person name="Salamov A."/>
            <person name="Andreopoulos B."/>
            <person name="Baker S."/>
            <person name="Barry K."/>
            <person name="Bills G."/>
            <person name="Bluhm B."/>
            <person name="Cannon C."/>
            <person name="Castanera R."/>
            <person name="Culley D."/>
            <person name="Daum C."/>
            <person name="Ezra D."/>
            <person name="Gonzalez J."/>
            <person name="Henrissat B."/>
            <person name="Kuo A."/>
            <person name="Liang C."/>
            <person name="Lipzen A."/>
            <person name="Lutzoni F."/>
            <person name="Magnuson J."/>
            <person name="Mondo S."/>
            <person name="Nolan M."/>
            <person name="Ohm R."/>
            <person name="Pangilinan J."/>
            <person name="Park H.-J."/>
            <person name="Ramirez L."/>
            <person name="Alfaro M."/>
            <person name="Sun H."/>
            <person name="Tritt A."/>
            <person name="Yoshinaga Y."/>
            <person name="Zwiers L.-H."/>
            <person name="Turgeon B."/>
            <person name="Goodwin S."/>
            <person name="Spatafora J."/>
            <person name="Crous P."/>
            <person name="Grigoriev I."/>
        </authorList>
    </citation>
    <scope>NUCLEOTIDE SEQUENCE</scope>
    <source>
        <strain evidence="2">CBS 675.92</strain>
    </source>
</reference>
<dbReference type="InterPro" id="IPR010730">
    <property type="entry name" value="HET"/>
</dbReference>
<feature type="non-terminal residue" evidence="2">
    <location>
        <position position="1"/>
    </location>
</feature>
<gene>
    <name evidence="2" type="ORF">CC80DRAFT_427467</name>
</gene>
<proteinExistence type="predicted"/>
<dbReference type="OrthoDB" id="2958217at2759"/>
<dbReference type="AlphaFoldDB" id="A0A6A5TC88"/>